<feature type="non-terminal residue" evidence="1">
    <location>
        <position position="1"/>
    </location>
</feature>
<evidence type="ECO:0000313" key="1">
    <source>
        <dbReference type="EMBL" id="CDW29010.1"/>
    </source>
</evidence>
<name>A0A0K2TT76_LEPSM</name>
<reference evidence="1" key="1">
    <citation type="submission" date="2014-05" db="EMBL/GenBank/DDBJ databases">
        <authorList>
            <person name="Chronopoulou M."/>
        </authorList>
    </citation>
    <scope>NUCLEOTIDE SEQUENCE</scope>
    <source>
        <tissue evidence="1">Whole organism</tissue>
    </source>
</reference>
<dbReference type="AlphaFoldDB" id="A0A0K2TT76"/>
<dbReference type="EMBL" id="HACA01011649">
    <property type="protein sequence ID" value="CDW29010.1"/>
    <property type="molecule type" value="Transcribed_RNA"/>
</dbReference>
<organism evidence="1">
    <name type="scientific">Lepeophtheirus salmonis</name>
    <name type="common">Salmon louse</name>
    <name type="synonym">Caligus salmonis</name>
    <dbReference type="NCBI Taxonomy" id="72036"/>
    <lineage>
        <taxon>Eukaryota</taxon>
        <taxon>Metazoa</taxon>
        <taxon>Ecdysozoa</taxon>
        <taxon>Arthropoda</taxon>
        <taxon>Crustacea</taxon>
        <taxon>Multicrustacea</taxon>
        <taxon>Hexanauplia</taxon>
        <taxon>Copepoda</taxon>
        <taxon>Siphonostomatoida</taxon>
        <taxon>Caligidae</taxon>
        <taxon>Lepeophtheirus</taxon>
    </lineage>
</organism>
<accession>A0A0K2TT76</accession>
<protein>
    <submittedName>
        <fullName evidence="1">Uncharacterized protein</fullName>
    </submittedName>
</protein>
<sequence>KYLAIKLWVFYPTSNRPWFSVDRVGFTAQGYAIKLWAVSIFDDINGIGD</sequence>
<proteinExistence type="predicted"/>